<dbReference type="SUPFAM" id="SSF55729">
    <property type="entry name" value="Acyl-CoA N-acyltransferases (Nat)"/>
    <property type="match status" value="1"/>
</dbReference>
<dbReference type="AlphaFoldDB" id="A0A2D0KM02"/>
<dbReference type="GO" id="GO:0008080">
    <property type="term" value="F:N-acetyltransferase activity"/>
    <property type="evidence" value="ECO:0007669"/>
    <property type="project" value="InterPro"/>
</dbReference>
<dbReference type="InterPro" id="IPR016181">
    <property type="entry name" value="Acyl_CoA_acyltransferase"/>
</dbReference>
<accession>A0A2D0KM02</accession>
<keyword evidence="1 3" id="KW-0808">Transferase</keyword>
<dbReference type="Gene3D" id="3.40.630.30">
    <property type="match status" value="1"/>
</dbReference>
<evidence type="ECO:0000313" key="4">
    <source>
        <dbReference type="Proteomes" id="UP000222366"/>
    </source>
</evidence>
<reference evidence="3 4" key="1">
    <citation type="journal article" date="2017" name="Nat. Microbiol.">
        <title>Natural product diversity associated with the nematode symbionts Photorhabdus and Xenorhabdus.</title>
        <authorList>
            <person name="Tobias N.J."/>
            <person name="Wolff H."/>
            <person name="Djahanschiri B."/>
            <person name="Grundmann F."/>
            <person name="Kronenwerth M."/>
            <person name="Shi Y.M."/>
            <person name="Simonyi S."/>
            <person name="Grun P."/>
            <person name="Shapiro-Ilan D."/>
            <person name="Pidot S.J."/>
            <person name="Stinear T.P."/>
            <person name="Ebersberger I."/>
            <person name="Bode H.B."/>
        </authorList>
    </citation>
    <scope>NUCLEOTIDE SEQUENCE [LARGE SCALE GENOMIC DNA]</scope>
    <source>
        <strain evidence="3 4">DSM 17904</strain>
    </source>
</reference>
<dbReference type="CDD" id="cd04301">
    <property type="entry name" value="NAT_SF"/>
    <property type="match status" value="1"/>
</dbReference>
<dbReference type="PANTHER" id="PTHR13947:SF37">
    <property type="entry name" value="LD18367P"/>
    <property type="match status" value="1"/>
</dbReference>
<dbReference type="PANTHER" id="PTHR13947">
    <property type="entry name" value="GNAT FAMILY N-ACETYLTRANSFERASE"/>
    <property type="match status" value="1"/>
</dbReference>
<proteinExistence type="predicted"/>
<dbReference type="Proteomes" id="UP000222366">
    <property type="component" value="Unassembled WGS sequence"/>
</dbReference>
<keyword evidence="4" id="KW-1185">Reference proteome</keyword>
<dbReference type="EMBL" id="NJAJ01000031">
    <property type="protein sequence ID" value="PHM64345.1"/>
    <property type="molecule type" value="Genomic_DNA"/>
</dbReference>
<evidence type="ECO:0000256" key="1">
    <source>
        <dbReference type="ARBA" id="ARBA00022679"/>
    </source>
</evidence>
<dbReference type="InterPro" id="IPR050769">
    <property type="entry name" value="NAT_camello-type"/>
</dbReference>
<dbReference type="Pfam" id="PF00583">
    <property type="entry name" value="Acetyltransf_1"/>
    <property type="match status" value="1"/>
</dbReference>
<feature type="domain" description="N-acetyltransferase" evidence="2">
    <location>
        <begin position="34"/>
        <end position="192"/>
    </location>
</feature>
<sequence>MLLPKALSQALSSSTKKIKIHNEGTMVKNTTPDYIIRPITQQDNPDIAAIIREVSAEHGLTADKGFAVADPILDTLYEVYSQPRSAYWVVEMAGKVVGGGGVAPLSGGDSNTCELQKMYLSSALRGKGVARQIVKQSLEFGVEQGFTRCYLETTENLKAAIALYEKLGFSYLDAPLGNTGHSDCEVRMVKML</sequence>
<dbReference type="PROSITE" id="PS51186">
    <property type="entry name" value="GNAT"/>
    <property type="match status" value="1"/>
</dbReference>
<dbReference type="InterPro" id="IPR000182">
    <property type="entry name" value="GNAT_dom"/>
</dbReference>
<evidence type="ECO:0000313" key="3">
    <source>
        <dbReference type="EMBL" id="PHM64345.1"/>
    </source>
</evidence>
<organism evidence="3 4">
    <name type="scientific">Xenorhabdus stockiae</name>
    <dbReference type="NCBI Taxonomy" id="351614"/>
    <lineage>
        <taxon>Bacteria</taxon>
        <taxon>Pseudomonadati</taxon>
        <taxon>Pseudomonadota</taxon>
        <taxon>Gammaproteobacteria</taxon>
        <taxon>Enterobacterales</taxon>
        <taxon>Morganellaceae</taxon>
        <taxon>Xenorhabdus</taxon>
    </lineage>
</organism>
<gene>
    <name evidence="3" type="ORF">Xsto_03102</name>
</gene>
<comment type="caution">
    <text evidence="3">The sequence shown here is derived from an EMBL/GenBank/DDBJ whole genome shotgun (WGS) entry which is preliminary data.</text>
</comment>
<protein>
    <submittedName>
        <fullName evidence="3">N-acetyltransferase</fullName>
    </submittedName>
</protein>
<evidence type="ECO:0000259" key="2">
    <source>
        <dbReference type="PROSITE" id="PS51186"/>
    </source>
</evidence>
<name>A0A2D0KM02_9GAMM</name>